<dbReference type="InterPro" id="IPR010928">
    <property type="entry name" value="MelC1"/>
</dbReference>
<evidence type="ECO:0000256" key="3">
    <source>
        <dbReference type="SAM" id="MobiDB-lite"/>
    </source>
</evidence>
<dbReference type="Proteomes" id="UP001501455">
    <property type="component" value="Unassembled WGS sequence"/>
</dbReference>
<evidence type="ECO:0000313" key="5">
    <source>
        <dbReference type="Proteomes" id="UP001501455"/>
    </source>
</evidence>
<dbReference type="Pfam" id="PF06236">
    <property type="entry name" value="MelC1"/>
    <property type="match status" value="1"/>
</dbReference>
<feature type="region of interest" description="Disordered" evidence="3">
    <location>
        <begin position="154"/>
        <end position="191"/>
    </location>
</feature>
<evidence type="ECO:0000256" key="1">
    <source>
        <dbReference type="ARBA" id="ARBA00022729"/>
    </source>
</evidence>
<dbReference type="EMBL" id="BAAAXF010000037">
    <property type="protein sequence ID" value="GAA3498574.1"/>
    <property type="molecule type" value="Genomic_DNA"/>
</dbReference>
<evidence type="ECO:0000313" key="4">
    <source>
        <dbReference type="EMBL" id="GAA3498574.1"/>
    </source>
</evidence>
<feature type="compositionally biased region" description="Basic and acidic residues" evidence="3">
    <location>
        <begin position="180"/>
        <end position="191"/>
    </location>
</feature>
<name>A0ABP6TVP8_9ACTN</name>
<evidence type="ECO:0000256" key="2">
    <source>
        <dbReference type="ARBA" id="ARBA00023008"/>
    </source>
</evidence>
<keyword evidence="5" id="KW-1185">Reference proteome</keyword>
<organism evidence="4 5">
    <name type="scientific">Streptomyces prasinosporus</name>
    <dbReference type="NCBI Taxonomy" id="68256"/>
    <lineage>
        <taxon>Bacteria</taxon>
        <taxon>Bacillati</taxon>
        <taxon>Actinomycetota</taxon>
        <taxon>Actinomycetes</taxon>
        <taxon>Kitasatosporales</taxon>
        <taxon>Streptomycetaceae</taxon>
        <taxon>Streptomyces</taxon>
        <taxon>Streptomyces albogriseolus group</taxon>
    </lineage>
</organism>
<accession>A0ABP6TVP8</accession>
<keyword evidence="1" id="KW-0732">Signal</keyword>
<comment type="caution">
    <text evidence="4">The sequence shown here is derived from an EMBL/GenBank/DDBJ whole genome shotgun (WGS) entry which is preliminary data.</text>
</comment>
<evidence type="ECO:0008006" key="6">
    <source>
        <dbReference type="Google" id="ProtNLM"/>
    </source>
</evidence>
<protein>
    <recommendedName>
        <fullName evidence="6">Tyrosinase co-factor</fullName>
    </recommendedName>
</protein>
<proteinExistence type="predicted"/>
<dbReference type="Gene3D" id="3.30.1880.10">
    <property type="entry name" value="protein ne1242 domain like"/>
    <property type="match status" value="1"/>
</dbReference>
<sequence length="191" mass="19717">MAPGMKSTPSSGGSVGAAAETAAPLACATPTTGGRLASAVNRARPRNRRWLLATLLASGTGAALVPLLSKAVPAGLEPEVEWFGETYRGRRIVGSRSLNAAGSTTASLSWHVTVDGDPLHLMRRADGSWMTMIDHYQSYPTPLAAARAAVDELGPTTKLGAPGNGDGFTGDSHGASRSTESQEDRSHGLHT</sequence>
<keyword evidence="2" id="KW-0186">Copper</keyword>
<reference evidence="5" key="1">
    <citation type="journal article" date="2019" name="Int. J. Syst. Evol. Microbiol.">
        <title>The Global Catalogue of Microorganisms (GCM) 10K type strain sequencing project: providing services to taxonomists for standard genome sequencing and annotation.</title>
        <authorList>
            <consortium name="The Broad Institute Genomics Platform"/>
            <consortium name="The Broad Institute Genome Sequencing Center for Infectious Disease"/>
            <person name="Wu L."/>
            <person name="Ma J."/>
        </authorList>
    </citation>
    <scope>NUCLEOTIDE SEQUENCE [LARGE SCALE GENOMIC DNA]</scope>
    <source>
        <strain evidence="5">JCM 4816</strain>
    </source>
</reference>
<dbReference type="InterPro" id="IPR023199">
    <property type="entry name" value="GriE/MELC1_sf"/>
</dbReference>
<gene>
    <name evidence="4" type="ORF">GCM10019016_056770</name>
</gene>